<dbReference type="PANTHER" id="PTHR30027:SF3">
    <property type="entry name" value="16S RRNA (URACIL(1498)-N(3))-METHYLTRANSFERASE"/>
    <property type="match status" value="1"/>
</dbReference>
<evidence type="ECO:0000256" key="5">
    <source>
        <dbReference type="ARBA" id="ARBA00022490"/>
    </source>
</evidence>
<dbReference type="GO" id="GO:0005737">
    <property type="term" value="C:cytoplasm"/>
    <property type="evidence" value="ECO:0007669"/>
    <property type="project" value="UniProtKB-SubCell"/>
</dbReference>
<dbReference type="EMBL" id="CBWN010000080">
    <property type="protein sequence ID" value="CDL27243.1"/>
    <property type="molecule type" value="Genomic_DNA"/>
</dbReference>
<comment type="function">
    <text evidence="10">Specifically methylates the N3 position of the uracil ring of uridine 1498 (m3U1498) in 16S rRNA. Acts on the fully assembled 30S ribosomal subunit.</text>
</comment>
<evidence type="ECO:0000259" key="13">
    <source>
        <dbReference type="Pfam" id="PF04452"/>
    </source>
</evidence>
<evidence type="ECO:0000259" key="14">
    <source>
        <dbReference type="Pfam" id="PF20260"/>
    </source>
</evidence>
<dbReference type="InterPro" id="IPR029026">
    <property type="entry name" value="tRNA_m1G_MTases_N"/>
</dbReference>
<keyword evidence="9" id="KW-0949">S-adenosyl-L-methionine</keyword>
<name>W1F0P5_ECOLX</name>
<dbReference type="InterPro" id="IPR006700">
    <property type="entry name" value="RsmE"/>
</dbReference>
<dbReference type="NCBIfam" id="NF008690">
    <property type="entry name" value="PRK11713.1-1"/>
    <property type="match status" value="1"/>
</dbReference>
<evidence type="ECO:0000256" key="4">
    <source>
        <dbReference type="ARBA" id="ARBA00013673"/>
    </source>
</evidence>
<dbReference type="GO" id="GO:0070042">
    <property type="term" value="F:rRNA (uridine-N3-)-methyltransferase activity"/>
    <property type="evidence" value="ECO:0007669"/>
    <property type="project" value="TreeGrafter"/>
</dbReference>
<dbReference type="AlphaFoldDB" id="W1F0P5"/>
<dbReference type="NCBIfam" id="TIGR00046">
    <property type="entry name" value="RsmE family RNA methyltransferase"/>
    <property type="match status" value="1"/>
</dbReference>
<evidence type="ECO:0000313" key="16">
    <source>
        <dbReference type="Proteomes" id="UP000019199"/>
    </source>
</evidence>
<evidence type="ECO:0000256" key="11">
    <source>
        <dbReference type="ARBA" id="ARBA00033196"/>
    </source>
</evidence>
<dbReference type="SUPFAM" id="SSF88697">
    <property type="entry name" value="PUA domain-like"/>
    <property type="match status" value="1"/>
</dbReference>
<dbReference type="NCBIfam" id="NF008692">
    <property type="entry name" value="PRK11713.1-5"/>
    <property type="match status" value="1"/>
</dbReference>
<keyword evidence="5" id="KW-0963">Cytoplasm</keyword>
<evidence type="ECO:0000256" key="1">
    <source>
        <dbReference type="ARBA" id="ARBA00004496"/>
    </source>
</evidence>
<proteinExistence type="inferred from homology"/>
<evidence type="ECO:0000256" key="10">
    <source>
        <dbReference type="ARBA" id="ARBA00025699"/>
    </source>
</evidence>
<dbReference type="InterPro" id="IPR015947">
    <property type="entry name" value="PUA-like_sf"/>
</dbReference>
<evidence type="ECO:0000256" key="9">
    <source>
        <dbReference type="ARBA" id="ARBA00022691"/>
    </source>
</evidence>
<keyword evidence="7 15" id="KW-0489">Methyltransferase</keyword>
<keyword evidence="8 15" id="KW-0808">Transferase</keyword>
<reference evidence="15 16" key="1">
    <citation type="submission" date="2013-10" db="EMBL/GenBank/DDBJ databases">
        <title>Antibiotic resistance diversity of beta-lactamase producers in the General Hospital Vienna.</title>
        <authorList>
            <person name="Barisic I."/>
            <person name="Mitteregger D."/>
            <person name="Hirschl A.M."/>
            <person name="Noehammer C."/>
            <person name="Wiesinger-Mayr H."/>
        </authorList>
    </citation>
    <scope>NUCLEOTIDE SEQUENCE [LARGE SCALE GENOMIC DNA]</scope>
    <source>
        <strain evidence="15 16">ISC7</strain>
    </source>
</reference>
<organism evidence="15 16">
    <name type="scientific">Escherichia coli ISC7</name>
    <dbReference type="NCBI Taxonomy" id="1432555"/>
    <lineage>
        <taxon>Bacteria</taxon>
        <taxon>Pseudomonadati</taxon>
        <taxon>Pseudomonadota</taxon>
        <taxon>Gammaproteobacteria</taxon>
        <taxon>Enterobacterales</taxon>
        <taxon>Enterobacteriaceae</taxon>
        <taxon>Escherichia</taxon>
    </lineage>
</organism>
<dbReference type="CDD" id="cd18084">
    <property type="entry name" value="RsmE-like"/>
    <property type="match status" value="1"/>
</dbReference>
<sequence length="319" mass="36527">MRIPRIYHPEPLTSHSHIALCEDAANHIGRVLRMGPGQALQLFDGSNQVFDAEITSASKKSVEVKVLEGKIDDRESPLHIHLGQVMSRGEKMEFTIQKSIELGVSLITPLFSERCGVKLDSERLNKKLQQWQKIAIAACEQCGRNRVPEIRPAMDLEAWCAEQDEGLKLNLHPRASNSINTLPLPVERVRLLIGPEGGLSADEIAMTARYQFTDILLGPRVFAYRDNCAHRHYRATSTIWRFGLTEKNNDQARHRDGPHRKHQHQERFQFRYVAGSTASWLRTSLYGDGRSVSDQWRSPRPYPHAEREAELRRVVFIRR</sequence>
<dbReference type="PANTHER" id="PTHR30027">
    <property type="entry name" value="RIBOSOMAL RNA SMALL SUBUNIT METHYLTRANSFERASE E"/>
    <property type="match status" value="1"/>
</dbReference>
<keyword evidence="6" id="KW-0698">rRNA processing</keyword>
<evidence type="ECO:0000256" key="7">
    <source>
        <dbReference type="ARBA" id="ARBA00022603"/>
    </source>
</evidence>
<dbReference type="InterPro" id="IPR029028">
    <property type="entry name" value="Alpha/beta_knot_MTases"/>
</dbReference>
<accession>W1F0P5</accession>
<dbReference type="Pfam" id="PF20260">
    <property type="entry name" value="PUA_4"/>
    <property type="match status" value="1"/>
</dbReference>
<protein>
    <recommendedName>
        <fullName evidence="4">Ribosomal RNA small subunit methyltransferase E</fullName>
        <ecNumber evidence="3">2.1.1.193</ecNumber>
    </recommendedName>
    <alternativeName>
        <fullName evidence="11">16S rRNA m3U1498 methyltransferase</fullName>
    </alternativeName>
</protein>
<evidence type="ECO:0000256" key="6">
    <source>
        <dbReference type="ARBA" id="ARBA00022552"/>
    </source>
</evidence>
<dbReference type="FunFam" id="2.40.240.20:FF:000001">
    <property type="entry name" value="Ribosomal RNA small subunit methyltransferase E"/>
    <property type="match status" value="1"/>
</dbReference>
<feature type="domain" description="Ribosomal RNA small subunit methyltransferase E methyltransferase" evidence="13">
    <location>
        <begin position="75"/>
        <end position="221"/>
    </location>
</feature>
<comment type="similarity">
    <text evidence="2">Belongs to the RNA methyltransferase RsmE family.</text>
</comment>
<evidence type="ECO:0000256" key="3">
    <source>
        <dbReference type="ARBA" id="ARBA00012328"/>
    </source>
</evidence>
<dbReference type="Gene3D" id="2.40.240.20">
    <property type="entry name" value="Hypothetical PUA domain-like, domain 1"/>
    <property type="match status" value="1"/>
</dbReference>
<dbReference type="FunFam" id="3.40.1280.10:FF:000007">
    <property type="entry name" value="Ribosomal RNA small subunit methyltransferase E"/>
    <property type="match status" value="1"/>
</dbReference>
<evidence type="ECO:0000256" key="12">
    <source>
        <dbReference type="ARBA" id="ARBA00047944"/>
    </source>
</evidence>
<evidence type="ECO:0000256" key="8">
    <source>
        <dbReference type="ARBA" id="ARBA00022679"/>
    </source>
</evidence>
<dbReference type="SUPFAM" id="SSF75217">
    <property type="entry name" value="alpha/beta knot"/>
    <property type="match status" value="1"/>
</dbReference>
<evidence type="ECO:0000256" key="2">
    <source>
        <dbReference type="ARBA" id="ARBA00005528"/>
    </source>
</evidence>
<dbReference type="EC" id="2.1.1.193" evidence="3"/>
<dbReference type="InterPro" id="IPR046886">
    <property type="entry name" value="RsmE_MTase_dom"/>
</dbReference>
<dbReference type="Pfam" id="PF04452">
    <property type="entry name" value="Methyltrans_RNA"/>
    <property type="match status" value="1"/>
</dbReference>
<comment type="subcellular location">
    <subcellularLocation>
        <location evidence="1">Cytoplasm</location>
    </subcellularLocation>
</comment>
<comment type="catalytic activity">
    <reaction evidence="12">
        <text>uridine(1498) in 16S rRNA + S-adenosyl-L-methionine = N(3)-methyluridine(1498) in 16S rRNA + S-adenosyl-L-homocysteine + H(+)</text>
        <dbReference type="Rhea" id="RHEA:42920"/>
        <dbReference type="Rhea" id="RHEA-COMP:10283"/>
        <dbReference type="Rhea" id="RHEA-COMP:10284"/>
        <dbReference type="ChEBI" id="CHEBI:15378"/>
        <dbReference type="ChEBI" id="CHEBI:57856"/>
        <dbReference type="ChEBI" id="CHEBI:59789"/>
        <dbReference type="ChEBI" id="CHEBI:65315"/>
        <dbReference type="ChEBI" id="CHEBI:74502"/>
        <dbReference type="EC" id="2.1.1.193"/>
    </reaction>
</comment>
<comment type="caution">
    <text evidence="15">The sequence shown here is derived from an EMBL/GenBank/DDBJ whole genome shotgun (WGS) entry which is preliminary data.</text>
</comment>
<evidence type="ECO:0000313" key="15">
    <source>
        <dbReference type="EMBL" id="CDL27243.1"/>
    </source>
</evidence>
<dbReference type="Gene3D" id="3.40.1280.10">
    <property type="match status" value="1"/>
</dbReference>
<dbReference type="Proteomes" id="UP000019199">
    <property type="component" value="Unassembled WGS sequence"/>
</dbReference>
<feature type="domain" description="Ribosomal RNA small subunit methyltransferase E PUA-like" evidence="14">
    <location>
        <begin position="21"/>
        <end position="67"/>
    </location>
</feature>
<dbReference type="GO" id="GO:0070475">
    <property type="term" value="P:rRNA base methylation"/>
    <property type="evidence" value="ECO:0007669"/>
    <property type="project" value="TreeGrafter"/>
</dbReference>
<dbReference type="InterPro" id="IPR046887">
    <property type="entry name" value="RsmE_PUA-like"/>
</dbReference>